<evidence type="ECO:0000313" key="2">
    <source>
        <dbReference type="Proteomes" id="UP000199448"/>
    </source>
</evidence>
<gene>
    <name evidence="1" type="ORF">SAMN04488034_101796</name>
</gene>
<dbReference type="OrthoDB" id="8548541at2"/>
<evidence type="ECO:0008006" key="3">
    <source>
        <dbReference type="Google" id="ProtNLM"/>
    </source>
</evidence>
<dbReference type="EMBL" id="FNUG01000001">
    <property type="protein sequence ID" value="SEE53985.1"/>
    <property type="molecule type" value="Genomic_DNA"/>
</dbReference>
<dbReference type="AlphaFoldDB" id="A0A1H5JN31"/>
<dbReference type="Proteomes" id="UP000199448">
    <property type="component" value="Unassembled WGS sequence"/>
</dbReference>
<accession>A0A1H5JN31</accession>
<evidence type="ECO:0000313" key="1">
    <source>
        <dbReference type="EMBL" id="SEE53985.1"/>
    </source>
</evidence>
<name>A0A1H5JN31_9FLAO</name>
<keyword evidence="2" id="KW-1185">Reference proteome</keyword>
<proteinExistence type="predicted"/>
<sequence>MKAKNPTFFEDGDDSFVVYAHGPIDQLPFKHRKGFMLLTSKGTIEIKDKWFNRGKTVYGLMENNLIAAEITYDDKKPLSEELTPISARNFPFSPRVKLREDQNVWRYVGYKKLVDLLESGTLYLCRIDRFADPLEGISSDTCKVLIREDERFDEEKAERQINLMEKRFQENRNSTFTSCWHINDTIDLEMWNEYSKYGFCIETNIKSLTASLDNAGIPIHIEPIRYFKEPYYNQEVYWFPTLFKRWEYRHERELRISTYGYNLGSFECIRPPINIKALIQTIHIHPQCSQITIDRVRKKLKELNFQIPLKRYI</sequence>
<organism evidence="1 2">
    <name type="scientific">Salinimicrobium catena</name>
    <dbReference type="NCBI Taxonomy" id="390640"/>
    <lineage>
        <taxon>Bacteria</taxon>
        <taxon>Pseudomonadati</taxon>
        <taxon>Bacteroidota</taxon>
        <taxon>Flavobacteriia</taxon>
        <taxon>Flavobacteriales</taxon>
        <taxon>Flavobacteriaceae</taxon>
        <taxon>Salinimicrobium</taxon>
    </lineage>
</organism>
<dbReference type="RefSeq" id="WP_093111913.1">
    <property type="nucleotide sequence ID" value="NZ_FNGG01000016.1"/>
</dbReference>
<protein>
    <recommendedName>
        <fullName evidence="3">DUF2971 domain-containing protein</fullName>
    </recommendedName>
</protein>
<reference evidence="1 2" key="1">
    <citation type="submission" date="2016-10" db="EMBL/GenBank/DDBJ databases">
        <authorList>
            <person name="de Groot N.N."/>
        </authorList>
    </citation>
    <scope>NUCLEOTIDE SEQUENCE [LARGE SCALE GENOMIC DNA]</scope>
    <source>
        <strain evidence="1 2">DSM 23553</strain>
    </source>
</reference>